<protein>
    <submittedName>
        <fullName evidence="2">Uncharacterized protein</fullName>
    </submittedName>
</protein>
<reference evidence="2 3" key="1">
    <citation type="journal article" date="2019" name="J. Hered.">
        <title>An Improved Genome Assembly for Drosophila navojoa, the Basal Species in the mojavensis Cluster.</title>
        <authorList>
            <person name="Vanderlinde T."/>
            <person name="Dupim E.G."/>
            <person name="Nazario-Yepiz N.O."/>
            <person name="Carvalho A.B."/>
        </authorList>
    </citation>
    <scope>NUCLEOTIDE SEQUENCE [LARGE SCALE GENOMIC DNA]</scope>
    <source>
        <strain evidence="2">Navoj_Jal97</strain>
        <tissue evidence="2">Whole organism</tissue>
    </source>
</reference>
<feature type="compositionally biased region" description="Polar residues" evidence="1">
    <location>
        <begin position="510"/>
        <end position="519"/>
    </location>
</feature>
<name>A0A484B4F1_DRONA</name>
<comment type="caution">
    <text evidence="2">The sequence shown here is derived from an EMBL/GenBank/DDBJ whole genome shotgun (WGS) entry which is preliminary data.</text>
</comment>
<feature type="compositionally biased region" description="Low complexity" evidence="1">
    <location>
        <begin position="175"/>
        <end position="219"/>
    </location>
</feature>
<gene>
    <name evidence="2" type="ORF">AWZ03_009824</name>
</gene>
<feature type="compositionally biased region" description="Basic residues" evidence="1">
    <location>
        <begin position="486"/>
        <end position="496"/>
    </location>
</feature>
<dbReference type="OrthoDB" id="7865137at2759"/>
<evidence type="ECO:0000313" key="2">
    <source>
        <dbReference type="EMBL" id="TDG43757.1"/>
    </source>
</evidence>
<feature type="compositionally biased region" description="Polar residues" evidence="1">
    <location>
        <begin position="436"/>
        <end position="449"/>
    </location>
</feature>
<dbReference type="OMA" id="MYNRNAN"/>
<dbReference type="AlphaFoldDB" id="A0A484B4F1"/>
<feature type="region of interest" description="Disordered" evidence="1">
    <location>
        <begin position="140"/>
        <end position="219"/>
    </location>
</feature>
<keyword evidence="3" id="KW-1185">Reference proteome</keyword>
<dbReference type="EMBL" id="LSRL02000135">
    <property type="protein sequence ID" value="TDG43757.1"/>
    <property type="molecule type" value="Genomic_DNA"/>
</dbReference>
<accession>A0A484B4F1</accession>
<feature type="compositionally biased region" description="Low complexity" evidence="1">
    <location>
        <begin position="457"/>
        <end position="474"/>
    </location>
</feature>
<evidence type="ECO:0000313" key="3">
    <source>
        <dbReference type="Proteomes" id="UP000295192"/>
    </source>
</evidence>
<feature type="compositionally biased region" description="Basic and acidic residues" evidence="1">
    <location>
        <begin position="531"/>
        <end position="542"/>
    </location>
</feature>
<dbReference type="Proteomes" id="UP000295192">
    <property type="component" value="Unassembled WGS sequence"/>
</dbReference>
<sequence length="565" mass="62097">MSENNPQAPTQPLANGVNLLQLQALKWLYAQAQLKITSAANIPGAAHSSGQVPPTNAAQSNLNNWFSANHGAVGVQQQQQQSLYNNLSQWGATDGIKQIYNHAQSASQNNLPFNFGKSPNNMPFNFGQSQPLQNNFAFNLGQLPSQPPQTSFPFNLGQPQPEPYRNTNTPYNIWQSQPQPQSQLMPQPKSQLMPQPKSQSQIVPQSQSQSQSQLVPQQQQQNFMGFVPQQQPFSGYQDQSAPYYPYGQAPYYGYMGNGPNMAYMPPGQQQQGFYPGMSDYNHMNPPYDQAYWDQQANANSIPYGGHPMQPRHVYVNGALYNADLVEPPVDFGRPPPEFGPNNSLLETEDDSYDPMDPVMPTIYGIRFYNPNNGPDGAIPPRAPKKRKCSHNMYMNSWQPSKAANYFGQGMPWYNNAYPPVPYNNLPTGGNFPNYTYDNSNGTANNNRSQLAPEMPMGSSAGTNAGGSATTSATGQNFIPILSPSSKTKRRQGRSRPRGYIQSFGIVAPLSHNNNGTKNSAGDAKANVPAAAEKKSPAKKVENSDANDLTLKWPLPAEGNKPDQKS</sequence>
<proteinExistence type="predicted"/>
<feature type="compositionally biased region" description="Polar residues" evidence="1">
    <location>
        <begin position="140"/>
        <end position="153"/>
    </location>
</feature>
<feature type="compositionally biased region" description="Polar residues" evidence="1">
    <location>
        <begin position="165"/>
        <end position="174"/>
    </location>
</feature>
<feature type="region of interest" description="Disordered" evidence="1">
    <location>
        <begin position="436"/>
        <end position="565"/>
    </location>
</feature>
<evidence type="ECO:0000256" key="1">
    <source>
        <dbReference type="SAM" id="MobiDB-lite"/>
    </source>
</evidence>
<organism evidence="2 3">
    <name type="scientific">Drosophila navojoa</name>
    <name type="common">Fruit fly</name>
    <dbReference type="NCBI Taxonomy" id="7232"/>
    <lineage>
        <taxon>Eukaryota</taxon>
        <taxon>Metazoa</taxon>
        <taxon>Ecdysozoa</taxon>
        <taxon>Arthropoda</taxon>
        <taxon>Hexapoda</taxon>
        <taxon>Insecta</taxon>
        <taxon>Pterygota</taxon>
        <taxon>Neoptera</taxon>
        <taxon>Endopterygota</taxon>
        <taxon>Diptera</taxon>
        <taxon>Brachycera</taxon>
        <taxon>Muscomorpha</taxon>
        <taxon>Ephydroidea</taxon>
        <taxon>Drosophilidae</taxon>
        <taxon>Drosophila</taxon>
    </lineage>
</organism>